<feature type="region of interest" description="Disordered" evidence="1">
    <location>
        <begin position="38"/>
        <end position="85"/>
    </location>
</feature>
<proteinExistence type="predicted"/>
<dbReference type="AlphaFoldDB" id="A0A485LLM3"/>
<dbReference type="EMBL" id="VJMH01007058">
    <property type="protein sequence ID" value="KAF0685702.1"/>
    <property type="molecule type" value="Genomic_DNA"/>
</dbReference>
<evidence type="ECO:0000313" key="3">
    <source>
        <dbReference type="EMBL" id="VFT99109.1"/>
    </source>
</evidence>
<keyword evidence="4" id="KW-1185">Reference proteome</keyword>
<sequence length="536" mass="60344">MGRSTSSAKALSRDDRPPAKSLHVGTFQIPHVNVVGSQVMHAEKITPQAQASNTPKNEASGKTSKTSSSSSAPLQKPTAKAVPKTKAELAKARAIVKLRMRAAIAFIRFLRKNETTTGNLVSLLKQFLEQHPGFKSCKITKEGLKRYSKGMLKIAGDTVHVHPLQVLPNGTFNLSDVREKDFAYTFAFCLRFCEYFIHQYPKGCSFYAATKSFCAQYGVEWHGSVTLKPMLQFYCNRVLTVNNDAEQTQLLVSRDGNRELARLTSILFCVWVQKHYTNGAAPWIEATNRFRRKFYLPRQKLSHYALFAFPWMAPFKMNKSHAVWTVEWAVVDVPGVTNLYVEHIQPQLTPDSQIPLFEDMALSLFEPNEVLEEAGRRPVAVPTPPVHEETPLAPLDDDVSSSDAVAVKTEEVPLEAVESKSVVGKKKHHVRPQREHKIETDKEAFGKRSATNESKDLKDEGRLPTPKEATKAKEVRHVEKDFLLPPKREKIAMARPIDPKKDLMLPPKKKQRVVAAPEDRFKNISFVQLANSVRDI</sequence>
<dbReference type="OrthoDB" id="79701at2759"/>
<reference evidence="3 4" key="1">
    <citation type="submission" date="2019-03" db="EMBL/GenBank/DDBJ databases">
        <authorList>
            <person name="Gaulin E."/>
            <person name="Dumas B."/>
        </authorList>
    </citation>
    <scope>NUCLEOTIDE SEQUENCE [LARGE SCALE GENOMIC DNA]</scope>
    <source>
        <strain evidence="3">CBS 568.67</strain>
    </source>
</reference>
<accession>A0A485LLM3</accession>
<dbReference type="EMBL" id="CAADRA010007084">
    <property type="protein sequence ID" value="VFT99109.1"/>
    <property type="molecule type" value="Genomic_DNA"/>
</dbReference>
<dbReference type="Proteomes" id="UP000332933">
    <property type="component" value="Unassembled WGS sequence"/>
</dbReference>
<protein>
    <submittedName>
        <fullName evidence="3">Aste57867_22449 protein</fullName>
    </submittedName>
</protein>
<feature type="compositionally biased region" description="Low complexity" evidence="1">
    <location>
        <begin position="60"/>
        <end position="84"/>
    </location>
</feature>
<evidence type="ECO:0000313" key="2">
    <source>
        <dbReference type="EMBL" id="KAF0685702.1"/>
    </source>
</evidence>
<feature type="compositionally biased region" description="Polar residues" evidence="1">
    <location>
        <begin position="47"/>
        <end position="57"/>
    </location>
</feature>
<reference evidence="2" key="2">
    <citation type="submission" date="2019-06" db="EMBL/GenBank/DDBJ databases">
        <title>Genomics analysis of Aphanomyces spp. identifies a new class of oomycete effector associated with host adaptation.</title>
        <authorList>
            <person name="Gaulin E."/>
        </authorList>
    </citation>
    <scope>NUCLEOTIDE SEQUENCE</scope>
    <source>
        <strain evidence="2">CBS 578.67</strain>
    </source>
</reference>
<feature type="region of interest" description="Disordered" evidence="1">
    <location>
        <begin position="376"/>
        <end position="400"/>
    </location>
</feature>
<evidence type="ECO:0000313" key="4">
    <source>
        <dbReference type="Proteomes" id="UP000332933"/>
    </source>
</evidence>
<feature type="compositionally biased region" description="Basic and acidic residues" evidence="1">
    <location>
        <begin position="468"/>
        <end position="503"/>
    </location>
</feature>
<feature type="compositionally biased region" description="Basic and acidic residues" evidence="1">
    <location>
        <begin position="432"/>
        <end position="446"/>
    </location>
</feature>
<feature type="region of interest" description="Disordered" evidence="1">
    <location>
        <begin position="1"/>
        <end position="25"/>
    </location>
</feature>
<feature type="compositionally biased region" description="Basic and acidic residues" evidence="1">
    <location>
        <begin position="453"/>
        <end position="462"/>
    </location>
</feature>
<feature type="region of interest" description="Disordered" evidence="1">
    <location>
        <begin position="419"/>
        <end position="513"/>
    </location>
</feature>
<name>A0A485LLM3_9STRA</name>
<organism evidence="3 4">
    <name type="scientific">Aphanomyces stellatus</name>
    <dbReference type="NCBI Taxonomy" id="120398"/>
    <lineage>
        <taxon>Eukaryota</taxon>
        <taxon>Sar</taxon>
        <taxon>Stramenopiles</taxon>
        <taxon>Oomycota</taxon>
        <taxon>Saprolegniomycetes</taxon>
        <taxon>Saprolegniales</taxon>
        <taxon>Verrucalvaceae</taxon>
        <taxon>Aphanomyces</taxon>
    </lineage>
</organism>
<gene>
    <name evidence="3" type="primary">Aste57867_22449</name>
    <name evidence="2" type="ORF">As57867_022379</name>
    <name evidence="3" type="ORF">ASTE57867_22449</name>
</gene>
<evidence type="ECO:0000256" key="1">
    <source>
        <dbReference type="SAM" id="MobiDB-lite"/>
    </source>
</evidence>